<proteinExistence type="inferred from homology"/>
<dbReference type="GO" id="GO:0005886">
    <property type="term" value="C:plasma membrane"/>
    <property type="evidence" value="ECO:0007669"/>
    <property type="project" value="UniProtKB-SubCell"/>
</dbReference>
<organism evidence="9 10">
    <name type="scientific">Cohnella phaseoli</name>
    <dbReference type="NCBI Taxonomy" id="456490"/>
    <lineage>
        <taxon>Bacteria</taxon>
        <taxon>Bacillati</taxon>
        <taxon>Bacillota</taxon>
        <taxon>Bacilli</taxon>
        <taxon>Bacillales</taxon>
        <taxon>Paenibacillaceae</taxon>
        <taxon>Cohnella</taxon>
    </lineage>
</organism>
<dbReference type="PANTHER" id="PTHR43744:SF9">
    <property type="entry name" value="POLYGALACTURONAN_RHAMNOGALACTURONAN TRANSPORT SYSTEM PERMEASE PROTEIN YTCP"/>
    <property type="match status" value="1"/>
</dbReference>
<evidence type="ECO:0000313" key="9">
    <source>
        <dbReference type="EMBL" id="RED76919.1"/>
    </source>
</evidence>
<evidence type="ECO:0000256" key="7">
    <source>
        <dbReference type="RuleBase" id="RU363032"/>
    </source>
</evidence>
<comment type="subcellular location">
    <subcellularLocation>
        <location evidence="1 7">Cell membrane</location>
        <topology evidence="1 7">Multi-pass membrane protein</topology>
    </subcellularLocation>
</comment>
<dbReference type="RefSeq" id="WP_116061386.1">
    <property type="nucleotide sequence ID" value="NZ_QRDZ01000010.1"/>
</dbReference>
<name>A0A3D9JT12_9BACL</name>
<dbReference type="SUPFAM" id="SSF161098">
    <property type="entry name" value="MetI-like"/>
    <property type="match status" value="1"/>
</dbReference>
<feature type="transmembrane region" description="Helical" evidence="7">
    <location>
        <begin position="12"/>
        <end position="35"/>
    </location>
</feature>
<evidence type="ECO:0000256" key="5">
    <source>
        <dbReference type="ARBA" id="ARBA00022989"/>
    </source>
</evidence>
<keyword evidence="4 7" id="KW-0812">Transmembrane</keyword>
<dbReference type="Gene3D" id="1.10.3720.10">
    <property type="entry name" value="MetI-like"/>
    <property type="match status" value="1"/>
</dbReference>
<evidence type="ECO:0000256" key="6">
    <source>
        <dbReference type="ARBA" id="ARBA00023136"/>
    </source>
</evidence>
<feature type="transmembrane region" description="Helical" evidence="7">
    <location>
        <begin position="76"/>
        <end position="96"/>
    </location>
</feature>
<keyword evidence="3" id="KW-1003">Cell membrane</keyword>
<dbReference type="AlphaFoldDB" id="A0A3D9JT12"/>
<comment type="similarity">
    <text evidence="7">Belongs to the binding-protein-dependent transport system permease family.</text>
</comment>
<gene>
    <name evidence="9" type="ORF">DFP98_110140</name>
</gene>
<feature type="transmembrane region" description="Helical" evidence="7">
    <location>
        <begin position="180"/>
        <end position="203"/>
    </location>
</feature>
<dbReference type="PANTHER" id="PTHR43744">
    <property type="entry name" value="ABC TRANSPORTER PERMEASE PROTEIN MG189-RELATED-RELATED"/>
    <property type="match status" value="1"/>
</dbReference>
<feature type="transmembrane region" description="Helical" evidence="7">
    <location>
        <begin position="108"/>
        <end position="126"/>
    </location>
</feature>
<feature type="domain" description="ABC transmembrane type-1" evidence="8">
    <location>
        <begin position="72"/>
        <end position="277"/>
    </location>
</feature>
<dbReference type="InterPro" id="IPR000515">
    <property type="entry name" value="MetI-like"/>
</dbReference>
<keyword evidence="2 7" id="KW-0813">Transport</keyword>
<protein>
    <submittedName>
        <fullName evidence="9">Putative aldouronate transport system permease protein</fullName>
    </submittedName>
</protein>
<reference evidence="9 10" key="1">
    <citation type="submission" date="2018-07" db="EMBL/GenBank/DDBJ databases">
        <title>Genomic Encyclopedia of Type Strains, Phase III (KMG-III): the genomes of soil and plant-associated and newly described type strains.</title>
        <authorList>
            <person name="Whitman W."/>
        </authorList>
    </citation>
    <scope>NUCLEOTIDE SEQUENCE [LARGE SCALE GENOMIC DNA]</scope>
    <source>
        <strain evidence="9 10">CECT 7287</strain>
    </source>
</reference>
<dbReference type="OrthoDB" id="157184at2"/>
<comment type="caution">
    <text evidence="9">The sequence shown here is derived from an EMBL/GenBank/DDBJ whole genome shotgun (WGS) entry which is preliminary data.</text>
</comment>
<feature type="transmembrane region" description="Helical" evidence="7">
    <location>
        <begin position="258"/>
        <end position="277"/>
    </location>
</feature>
<accession>A0A3D9JT12</accession>
<evidence type="ECO:0000256" key="1">
    <source>
        <dbReference type="ARBA" id="ARBA00004651"/>
    </source>
</evidence>
<dbReference type="InterPro" id="IPR035906">
    <property type="entry name" value="MetI-like_sf"/>
</dbReference>
<evidence type="ECO:0000313" key="10">
    <source>
        <dbReference type="Proteomes" id="UP000256977"/>
    </source>
</evidence>
<dbReference type="GO" id="GO:0055085">
    <property type="term" value="P:transmembrane transport"/>
    <property type="evidence" value="ECO:0007669"/>
    <property type="project" value="InterPro"/>
</dbReference>
<dbReference type="Pfam" id="PF00528">
    <property type="entry name" value="BPD_transp_1"/>
    <property type="match status" value="1"/>
</dbReference>
<evidence type="ECO:0000256" key="3">
    <source>
        <dbReference type="ARBA" id="ARBA00022475"/>
    </source>
</evidence>
<dbReference type="EMBL" id="QRDZ01000010">
    <property type="protein sequence ID" value="RED76919.1"/>
    <property type="molecule type" value="Genomic_DNA"/>
</dbReference>
<keyword evidence="5 7" id="KW-1133">Transmembrane helix</keyword>
<keyword evidence="6 7" id="KW-0472">Membrane</keyword>
<dbReference type="CDD" id="cd06261">
    <property type="entry name" value="TM_PBP2"/>
    <property type="match status" value="1"/>
</dbReference>
<evidence type="ECO:0000256" key="4">
    <source>
        <dbReference type="ARBA" id="ARBA00022692"/>
    </source>
</evidence>
<dbReference type="Proteomes" id="UP000256977">
    <property type="component" value="Unassembled WGS sequence"/>
</dbReference>
<evidence type="ECO:0000259" key="8">
    <source>
        <dbReference type="PROSITE" id="PS50928"/>
    </source>
</evidence>
<feature type="transmembrane region" description="Helical" evidence="7">
    <location>
        <begin position="138"/>
        <end position="159"/>
    </location>
</feature>
<evidence type="ECO:0000256" key="2">
    <source>
        <dbReference type="ARBA" id="ARBA00022448"/>
    </source>
</evidence>
<sequence length="292" mass="33165">MRKAGSTNIAFDVFNYLLMAVVVMLTFYPFVYMVMLSLSSENTYAKALFYPEGLSMDAYRFLVTEVDFFSGLSISIARSTVGPLCTIAVIYMGAYALSRKELVFRKFFTRYVIFAMYFTAGILPVYMNISGLHLTGTFWVYILPNLVSVFGLILIRTFIQELPRSLEESAFIDGANDLQVAFRIIFPLCVPVLAAMLLFEFIFQWNSFTDTLLYNTTRSDLFTLQYILTNYVKNEALSATVDISDMNRTGGSYSLESIKMAMTVIVCIPIIIVYPFLQRYFIQGLLLGAVKE</sequence>
<dbReference type="PROSITE" id="PS50928">
    <property type="entry name" value="ABC_TM1"/>
    <property type="match status" value="1"/>
</dbReference>
<keyword evidence="10" id="KW-1185">Reference proteome</keyword>